<protein>
    <submittedName>
        <fullName evidence="2">Secreted protein</fullName>
    </submittedName>
</protein>
<organism evidence="3">
    <name type="scientific">Melampsora larici-populina (strain 98AG31 / pathotype 3-4-7)</name>
    <name type="common">Poplar leaf rust fungus</name>
    <dbReference type="NCBI Taxonomy" id="747676"/>
    <lineage>
        <taxon>Eukaryota</taxon>
        <taxon>Fungi</taxon>
        <taxon>Dikarya</taxon>
        <taxon>Basidiomycota</taxon>
        <taxon>Pucciniomycotina</taxon>
        <taxon>Pucciniomycetes</taxon>
        <taxon>Pucciniales</taxon>
        <taxon>Melampsoraceae</taxon>
        <taxon>Melampsora</taxon>
    </lineage>
</organism>
<dbReference type="GeneID" id="18929418"/>
<dbReference type="EMBL" id="GL883092">
    <property type="protein sequence ID" value="EGG11531.1"/>
    <property type="molecule type" value="Genomic_DNA"/>
</dbReference>
<dbReference type="OrthoDB" id="10585023at2759"/>
<evidence type="ECO:0000313" key="3">
    <source>
        <dbReference type="Proteomes" id="UP000001072"/>
    </source>
</evidence>
<dbReference type="KEGG" id="mlr:MELLADRAFT_59755"/>
<dbReference type="Proteomes" id="UP000001072">
    <property type="component" value="Unassembled WGS sequence"/>
</dbReference>
<sequence length="153" mass="15812">MNSAIIILSILVSLQLASSKQIHEKCFGQISPTGYLPGFIPNNLGGINIPFTQQFYYSINNNYGYSTCNSYPNNIQSFGNCATIGACHEAYTGYTNLLSGVGNLAGGLLNTVGGVVGSLGNTVGGVVGAVTGLVGGALGLLSDEELKENTKQV</sequence>
<evidence type="ECO:0000313" key="2">
    <source>
        <dbReference type="EMBL" id="EGG11531.1"/>
    </source>
</evidence>
<name>F4R761_MELLP</name>
<proteinExistence type="predicted"/>
<dbReference type="VEuPathDB" id="FungiDB:MELLADRAFT_59755"/>
<keyword evidence="1" id="KW-0732">Signal</keyword>
<feature type="signal peptide" evidence="1">
    <location>
        <begin position="1"/>
        <end position="19"/>
    </location>
</feature>
<dbReference type="HOGENOM" id="CLU_1627457_0_0_1"/>
<dbReference type="InParanoid" id="F4R761"/>
<dbReference type="AlphaFoldDB" id="F4R761"/>
<accession>F4R761</accession>
<feature type="chain" id="PRO_5003317330" evidence="1">
    <location>
        <begin position="20"/>
        <end position="153"/>
    </location>
</feature>
<gene>
    <name evidence="2" type="ORF">MELLADRAFT_59755</name>
</gene>
<evidence type="ECO:0000256" key="1">
    <source>
        <dbReference type="SAM" id="SignalP"/>
    </source>
</evidence>
<keyword evidence="3" id="KW-1185">Reference proteome</keyword>
<reference evidence="3" key="1">
    <citation type="journal article" date="2011" name="Proc. Natl. Acad. Sci. U.S.A.">
        <title>Obligate biotrophy features unraveled by the genomic analysis of rust fungi.</title>
        <authorList>
            <person name="Duplessis S."/>
            <person name="Cuomo C.A."/>
            <person name="Lin Y.-C."/>
            <person name="Aerts A."/>
            <person name="Tisserant E."/>
            <person name="Veneault-Fourrey C."/>
            <person name="Joly D.L."/>
            <person name="Hacquard S."/>
            <person name="Amselem J."/>
            <person name="Cantarel B.L."/>
            <person name="Chiu R."/>
            <person name="Coutinho P.M."/>
            <person name="Feau N."/>
            <person name="Field M."/>
            <person name="Frey P."/>
            <person name="Gelhaye E."/>
            <person name="Goldberg J."/>
            <person name="Grabherr M.G."/>
            <person name="Kodira C.D."/>
            <person name="Kohler A."/>
            <person name="Kuees U."/>
            <person name="Lindquist E.A."/>
            <person name="Lucas S.M."/>
            <person name="Mago R."/>
            <person name="Mauceli E."/>
            <person name="Morin E."/>
            <person name="Murat C."/>
            <person name="Pangilinan J.L."/>
            <person name="Park R."/>
            <person name="Pearson M."/>
            <person name="Quesneville H."/>
            <person name="Rouhier N."/>
            <person name="Sakthikumar S."/>
            <person name="Salamov A.A."/>
            <person name="Schmutz J."/>
            <person name="Selles B."/>
            <person name="Shapiro H."/>
            <person name="Tanguay P."/>
            <person name="Tuskan G.A."/>
            <person name="Henrissat B."/>
            <person name="Van de Peer Y."/>
            <person name="Rouze P."/>
            <person name="Ellis J.G."/>
            <person name="Dodds P.N."/>
            <person name="Schein J.E."/>
            <person name="Zhong S."/>
            <person name="Hamelin R.C."/>
            <person name="Grigoriev I.V."/>
            <person name="Szabo L.J."/>
            <person name="Martin F."/>
        </authorList>
    </citation>
    <scope>NUCLEOTIDE SEQUENCE [LARGE SCALE GENOMIC DNA]</scope>
    <source>
        <strain evidence="3">98AG31 / pathotype 3-4-7</strain>
    </source>
</reference>
<dbReference type="RefSeq" id="XP_007405166.1">
    <property type="nucleotide sequence ID" value="XM_007405104.1"/>
</dbReference>